<keyword evidence="3" id="KW-0963">Cytoplasm</keyword>
<dbReference type="EMBL" id="QPKB01000008">
    <property type="protein sequence ID" value="RWR90241.1"/>
    <property type="molecule type" value="Genomic_DNA"/>
</dbReference>
<reference evidence="8 9" key="1">
    <citation type="journal article" date="2019" name="Nat. Plants">
        <title>Stout camphor tree genome fills gaps in understanding of flowering plant genome evolution.</title>
        <authorList>
            <person name="Chaw S.M."/>
            <person name="Liu Y.C."/>
            <person name="Wu Y.W."/>
            <person name="Wang H.Y."/>
            <person name="Lin C.I."/>
            <person name="Wu C.S."/>
            <person name="Ke H.M."/>
            <person name="Chang L.Y."/>
            <person name="Hsu C.Y."/>
            <person name="Yang H.T."/>
            <person name="Sudianto E."/>
            <person name="Hsu M.H."/>
            <person name="Wu K.P."/>
            <person name="Wang L.N."/>
            <person name="Leebens-Mack J.H."/>
            <person name="Tsai I.J."/>
        </authorList>
    </citation>
    <scope>NUCLEOTIDE SEQUENCE [LARGE SCALE GENOMIC DNA]</scope>
    <source>
        <strain evidence="9">cv. Chaw 1501</strain>
        <tissue evidence="8">Young leaves</tissue>
    </source>
</reference>
<evidence type="ECO:0000259" key="7">
    <source>
        <dbReference type="Pfam" id="PF18117"/>
    </source>
</evidence>
<evidence type="ECO:0000256" key="3">
    <source>
        <dbReference type="ARBA" id="ARBA00022490"/>
    </source>
</evidence>
<dbReference type="InterPro" id="IPR029058">
    <property type="entry name" value="AB_hydrolase_fold"/>
</dbReference>
<accession>A0A3S3QVE3</accession>
<organism evidence="8 9">
    <name type="scientific">Cinnamomum micranthum f. kanehirae</name>
    <dbReference type="NCBI Taxonomy" id="337451"/>
    <lineage>
        <taxon>Eukaryota</taxon>
        <taxon>Viridiplantae</taxon>
        <taxon>Streptophyta</taxon>
        <taxon>Embryophyta</taxon>
        <taxon>Tracheophyta</taxon>
        <taxon>Spermatophyta</taxon>
        <taxon>Magnoliopsida</taxon>
        <taxon>Magnoliidae</taxon>
        <taxon>Laurales</taxon>
        <taxon>Lauraceae</taxon>
        <taxon>Cinnamomum</taxon>
    </lineage>
</organism>
<dbReference type="OrthoDB" id="426718at2759"/>
<dbReference type="Proteomes" id="UP000283530">
    <property type="component" value="Unassembled WGS sequence"/>
</dbReference>
<dbReference type="PANTHER" id="PTHR47413">
    <property type="entry name" value="LIPASE-LIKE PAD4"/>
    <property type="match status" value="1"/>
</dbReference>
<feature type="domain" description="Fungal lipase-type" evidence="6">
    <location>
        <begin position="157"/>
        <end position="243"/>
    </location>
</feature>
<evidence type="ECO:0000259" key="6">
    <source>
        <dbReference type="Pfam" id="PF01764"/>
    </source>
</evidence>
<dbReference type="SUPFAM" id="SSF53474">
    <property type="entry name" value="alpha/beta-Hydrolases"/>
    <property type="match status" value="1"/>
</dbReference>
<dbReference type="Pfam" id="PF01764">
    <property type="entry name" value="Lipase_3"/>
    <property type="match status" value="1"/>
</dbReference>
<dbReference type="GO" id="GO:0006629">
    <property type="term" value="P:lipid metabolic process"/>
    <property type="evidence" value="ECO:0007669"/>
    <property type="project" value="InterPro"/>
</dbReference>
<comment type="subcellular location">
    <subcellularLocation>
        <location evidence="2">Cytoplasm</location>
    </subcellularLocation>
    <subcellularLocation>
        <location evidence="1">Nucleus</location>
    </subcellularLocation>
</comment>
<dbReference type="Pfam" id="PF18117">
    <property type="entry name" value="EDS1_EP"/>
    <property type="match status" value="1"/>
</dbReference>
<dbReference type="GO" id="GO:0005634">
    <property type="term" value="C:nucleus"/>
    <property type="evidence" value="ECO:0007669"/>
    <property type="project" value="UniProtKB-SubCell"/>
</dbReference>
<sequence>MEKMDIQREETSLRNHRVINNERDAMSGFETSQMLAAFLASTPLLSNAWRQCHAANTATPGRFVVDCIDGVGYIAFSGIQEVATGFEFFGEVPTGGSNGLFSSLVDQEGEPALFQPRFLHLFSSIYNTSEFRSQLDAFLLFDRLNSKTDELVILAWLQILSTANSNKAVVLTGHSIGGAIASLTTLWLLSSFPALSSTCSLLCITFGSPLLGNEALSRVTLREKWGSRFCHIVSKHDIMPRLLFSPLGSISVQLGHLLEYWHFCMRFPQQFQKPMIGLTEKEIAEFCLFVSVHVSKAATAATEQEDSVCQSSYKPFGSYLFCSREGAVCIDNPTSVIRLLHLTLMSCLWNSSIEEHLAYGDCIPIISNQFLKRRSLKQGVQNSSYEAGISMALEALGMQRQDPTAGATGTCLMMARQLGCRPNLNCANLAIRLSKITPCRAQIEWYKAACDDYLGYYDSFQLKRSSKREFQVNINRKKLALFWDDVIDMIQTNQLPHDFLRRAKWVNASLFYKLLVEPLEISEYYRTGKHRTQGHYLVRGRERRFQIFDKWFQERNVDEDKEGSNKAKRTCFAGLTQDSCFWARVEEAKECAAEARRESNISKLVELWKNMNKFDCYARELVERKEVSRDVLAEDSSYVLWVEEWKQLKLDLAKRIPPQLPGYSGEMVSHLPTK</sequence>
<evidence type="ECO:0000313" key="8">
    <source>
        <dbReference type="EMBL" id="RWR90241.1"/>
    </source>
</evidence>
<protein>
    <submittedName>
        <fullName evidence="8">Lipase-like protein PAD4</fullName>
    </submittedName>
</protein>
<proteinExistence type="predicted"/>
<keyword evidence="9" id="KW-1185">Reference proteome</keyword>
<dbReference type="GO" id="GO:0006952">
    <property type="term" value="P:defense response"/>
    <property type="evidence" value="ECO:0007669"/>
    <property type="project" value="UniProtKB-KW"/>
</dbReference>
<keyword evidence="4" id="KW-0611">Plant defense</keyword>
<dbReference type="Gene3D" id="3.40.50.1820">
    <property type="entry name" value="alpha/beta hydrolase"/>
    <property type="match status" value="1"/>
</dbReference>
<evidence type="ECO:0000256" key="5">
    <source>
        <dbReference type="ARBA" id="ARBA00023242"/>
    </source>
</evidence>
<dbReference type="InterPro" id="IPR002921">
    <property type="entry name" value="Fungal_lipase-type"/>
</dbReference>
<dbReference type="AlphaFoldDB" id="A0A3S3QVE3"/>
<gene>
    <name evidence="8" type="ORF">CKAN_01932700</name>
</gene>
<keyword evidence="5" id="KW-0539">Nucleus</keyword>
<dbReference type="InterPro" id="IPR041266">
    <property type="entry name" value="EDS1_EP"/>
</dbReference>
<dbReference type="STRING" id="337451.A0A3S3QVE3"/>
<dbReference type="PANTHER" id="PTHR47413:SF2">
    <property type="entry name" value="LIPASE-LIKE PAD4"/>
    <property type="match status" value="1"/>
</dbReference>
<comment type="caution">
    <text evidence="8">The sequence shown here is derived from an EMBL/GenBank/DDBJ whole genome shotgun (WGS) entry which is preliminary data.</text>
</comment>
<evidence type="ECO:0000256" key="2">
    <source>
        <dbReference type="ARBA" id="ARBA00004496"/>
    </source>
</evidence>
<name>A0A3S3QVE3_9MAGN</name>
<evidence type="ECO:0000256" key="1">
    <source>
        <dbReference type="ARBA" id="ARBA00004123"/>
    </source>
</evidence>
<evidence type="ECO:0000313" key="9">
    <source>
        <dbReference type="Proteomes" id="UP000283530"/>
    </source>
</evidence>
<feature type="domain" description="EDS1 EP" evidence="7">
    <location>
        <begin position="441"/>
        <end position="649"/>
    </location>
</feature>
<evidence type="ECO:0000256" key="4">
    <source>
        <dbReference type="ARBA" id="ARBA00022821"/>
    </source>
</evidence>
<dbReference type="GO" id="GO:0005737">
    <property type="term" value="C:cytoplasm"/>
    <property type="evidence" value="ECO:0007669"/>
    <property type="project" value="UniProtKB-SubCell"/>
</dbReference>